<feature type="region of interest" description="Disordered" evidence="1">
    <location>
        <begin position="1"/>
        <end position="43"/>
    </location>
</feature>
<name>A0ABP0G3K9_CLALP</name>
<evidence type="ECO:0000313" key="3">
    <source>
        <dbReference type="Proteomes" id="UP001642483"/>
    </source>
</evidence>
<feature type="compositionally biased region" description="Low complexity" evidence="1">
    <location>
        <begin position="13"/>
        <end position="39"/>
    </location>
</feature>
<evidence type="ECO:0000313" key="2">
    <source>
        <dbReference type="EMBL" id="CAK8686113.1"/>
    </source>
</evidence>
<sequence>MIETTDTAKTESSDVSTESSATTTTIQSAFSTTDATTTSKGRNFTDIGTSSLNLAMTCHSIEKLLGIR</sequence>
<evidence type="ECO:0008006" key="4">
    <source>
        <dbReference type="Google" id="ProtNLM"/>
    </source>
</evidence>
<accession>A0ABP0G3K9</accession>
<comment type="caution">
    <text evidence="2">The sequence shown here is derived from an EMBL/GenBank/DDBJ whole genome shotgun (WGS) entry which is preliminary data.</text>
</comment>
<dbReference type="Proteomes" id="UP001642483">
    <property type="component" value="Unassembled WGS sequence"/>
</dbReference>
<protein>
    <recommendedName>
        <fullName evidence="4">Carrier domain-containing protein</fullName>
    </recommendedName>
</protein>
<organism evidence="2 3">
    <name type="scientific">Clavelina lepadiformis</name>
    <name type="common">Light-bulb sea squirt</name>
    <name type="synonym">Ascidia lepadiformis</name>
    <dbReference type="NCBI Taxonomy" id="159417"/>
    <lineage>
        <taxon>Eukaryota</taxon>
        <taxon>Metazoa</taxon>
        <taxon>Chordata</taxon>
        <taxon>Tunicata</taxon>
        <taxon>Ascidiacea</taxon>
        <taxon>Aplousobranchia</taxon>
        <taxon>Clavelinidae</taxon>
        <taxon>Clavelina</taxon>
    </lineage>
</organism>
<reference evidence="2 3" key="1">
    <citation type="submission" date="2024-02" db="EMBL/GenBank/DDBJ databases">
        <authorList>
            <person name="Daric V."/>
            <person name="Darras S."/>
        </authorList>
    </citation>
    <scope>NUCLEOTIDE SEQUENCE [LARGE SCALE GENOMIC DNA]</scope>
</reference>
<dbReference type="EMBL" id="CAWYQH010000101">
    <property type="protein sequence ID" value="CAK8686113.1"/>
    <property type="molecule type" value="Genomic_DNA"/>
</dbReference>
<keyword evidence="3" id="KW-1185">Reference proteome</keyword>
<proteinExistence type="predicted"/>
<gene>
    <name evidence="2" type="ORF">CVLEPA_LOCUS18022</name>
</gene>
<feature type="compositionally biased region" description="Basic and acidic residues" evidence="1">
    <location>
        <begin position="1"/>
        <end position="12"/>
    </location>
</feature>
<evidence type="ECO:0000256" key="1">
    <source>
        <dbReference type="SAM" id="MobiDB-lite"/>
    </source>
</evidence>